<dbReference type="Gene3D" id="1.10.10.10">
    <property type="entry name" value="Winged helix-like DNA-binding domain superfamily/Winged helix DNA-binding domain"/>
    <property type="match status" value="1"/>
</dbReference>
<dbReference type="InterPro" id="IPR000847">
    <property type="entry name" value="LysR_HTH_N"/>
</dbReference>
<evidence type="ECO:0000313" key="7">
    <source>
        <dbReference type="Proteomes" id="UP000198418"/>
    </source>
</evidence>
<dbReference type="OrthoDB" id="8479870at2"/>
<dbReference type="SUPFAM" id="SSF53850">
    <property type="entry name" value="Periplasmic binding protein-like II"/>
    <property type="match status" value="1"/>
</dbReference>
<keyword evidence="4" id="KW-0804">Transcription</keyword>
<dbReference type="InterPro" id="IPR036390">
    <property type="entry name" value="WH_DNA-bd_sf"/>
</dbReference>
<evidence type="ECO:0000259" key="5">
    <source>
        <dbReference type="PROSITE" id="PS50931"/>
    </source>
</evidence>
<dbReference type="InterPro" id="IPR036388">
    <property type="entry name" value="WH-like_DNA-bd_sf"/>
</dbReference>
<accession>A0A212S942</accession>
<sequence>MQMRQIEAFRSVMLTGGITNAAAMLHVSQPSVSRLIGDLERAVGFALFERKGRRLTPTRRAEVFYEAVRQSFTGLDLLEQAARRIQAAPVGTVRVSALSALAGGVLPQAIAEFQKVYPDVRVAVDGQSQRGVEDRVFLGQADLGLGVRQEFRDGVSMSPLATAEYYCALPHGHRLWERELIVAADLEGERLIGPMHESDALWDSIDRTLQQEGVAVRRPIEADLSFPTYCYVASGLGLAIVEPFSAPLFAKLGVGVRRFRPRVTLDYVLIEPAHLGPAPEAVAVLRDAIRRATDALLRQTDRLAEATIDSVQRTGRPRAIAAEPI</sequence>
<evidence type="ECO:0000256" key="2">
    <source>
        <dbReference type="ARBA" id="ARBA00023015"/>
    </source>
</evidence>
<evidence type="ECO:0000256" key="4">
    <source>
        <dbReference type="ARBA" id="ARBA00023163"/>
    </source>
</evidence>
<organism evidence="6 7">
    <name type="scientific">Rhodoblastus acidophilus</name>
    <name type="common">Rhodopseudomonas acidophila</name>
    <dbReference type="NCBI Taxonomy" id="1074"/>
    <lineage>
        <taxon>Bacteria</taxon>
        <taxon>Pseudomonadati</taxon>
        <taxon>Pseudomonadota</taxon>
        <taxon>Alphaproteobacteria</taxon>
        <taxon>Hyphomicrobiales</taxon>
        <taxon>Rhodoblastaceae</taxon>
        <taxon>Rhodoblastus</taxon>
    </lineage>
</organism>
<reference evidence="7" key="1">
    <citation type="submission" date="2017-06" db="EMBL/GenBank/DDBJ databases">
        <authorList>
            <person name="Varghese N."/>
            <person name="Submissions S."/>
        </authorList>
    </citation>
    <scope>NUCLEOTIDE SEQUENCE [LARGE SCALE GENOMIC DNA]</scope>
    <source>
        <strain evidence="7">DSM 137</strain>
    </source>
</reference>
<dbReference type="GO" id="GO:0003700">
    <property type="term" value="F:DNA-binding transcription factor activity"/>
    <property type="evidence" value="ECO:0007669"/>
    <property type="project" value="InterPro"/>
</dbReference>
<dbReference type="EMBL" id="FYDG01000016">
    <property type="protein sequence ID" value="SNB81699.1"/>
    <property type="molecule type" value="Genomic_DNA"/>
</dbReference>
<dbReference type="PANTHER" id="PTHR30427:SF1">
    <property type="entry name" value="TRANSCRIPTIONAL ACTIVATOR PROTEIN LYSR"/>
    <property type="match status" value="1"/>
</dbReference>
<evidence type="ECO:0000256" key="3">
    <source>
        <dbReference type="ARBA" id="ARBA00023125"/>
    </source>
</evidence>
<dbReference type="PANTHER" id="PTHR30427">
    <property type="entry name" value="TRANSCRIPTIONAL ACTIVATOR PROTEIN LYSR"/>
    <property type="match status" value="1"/>
</dbReference>
<dbReference type="AlphaFoldDB" id="A0A212S942"/>
<comment type="similarity">
    <text evidence="1">Belongs to the LysR transcriptional regulatory family.</text>
</comment>
<keyword evidence="3" id="KW-0238">DNA-binding</keyword>
<dbReference type="Gene3D" id="3.40.190.10">
    <property type="entry name" value="Periplasmic binding protein-like II"/>
    <property type="match status" value="2"/>
</dbReference>
<name>A0A212S942_RHOAC</name>
<dbReference type="SUPFAM" id="SSF46785">
    <property type="entry name" value="Winged helix' DNA-binding domain"/>
    <property type="match status" value="1"/>
</dbReference>
<dbReference type="PROSITE" id="PS50931">
    <property type="entry name" value="HTH_LYSR"/>
    <property type="match status" value="1"/>
</dbReference>
<dbReference type="GO" id="GO:0043565">
    <property type="term" value="F:sequence-specific DNA binding"/>
    <property type="evidence" value="ECO:0007669"/>
    <property type="project" value="TreeGrafter"/>
</dbReference>
<evidence type="ECO:0000313" key="6">
    <source>
        <dbReference type="EMBL" id="SNB81699.1"/>
    </source>
</evidence>
<dbReference type="RefSeq" id="WP_088522220.1">
    <property type="nucleotide sequence ID" value="NZ_FYDG01000016.1"/>
</dbReference>
<evidence type="ECO:0000256" key="1">
    <source>
        <dbReference type="ARBA" id="ARBA00009437"/>
    </source>
</evidence>
<gene>
    <name evidence="6" type="ORF">SAMN06265338_11634</name>
</gene>
<dbReference type="GO" id="GO:0010628">
    <property type="term" value="P:positive regulation of gene expression"/>
    <property type="evidence" value="ECO:0007669"/>
    <property type="project" value="TreeGrafter"/>
</dbReference>
<protein>
    <submittedName>
        <fullName evidence="6">Transcriptional regulator, LysR family</fullName>
    </submittedName>
</protein>
<dbReference type="Pfam" id="PF03466">
    <property type="entry name" value="LysR_substrate"/>
    <property type="match status" value="1"/>
</dbReference>
<dbReference type="Proteomes" id="UP000198418">
    <property type="component" value="Unassembled WGS sequence"/>
</dbReference>
<dbReference type="PRINTS" id="PR00039">
    <property type="entry name" value="HTHLYSR"/>
</dbReference>
<feature type="domain" description="HTH lysR-type" evidence="5">
    <location>
        <begin position="1"/>
        <end position="58"/>
    </location>
</feature>
<proteinExistence type="inferred from homology"/>
<dbReference type="Pfam" id="PF00126">
    <property type="entry name" value="HTH_1"/>
    <property type="match status" value="1"/>
</dbReference>
<keyword evidence="7" id="KW-1185">Reference proteome</keyword>
<keyword evidence="2" id="KW-0805">Transcription regulation</keyword>
<dbReference type="InterPro" id="IPR005119">
    <property type="entry name" value="LysR_subst-bd"/>
</dbReference>